<dbReference type="AlphaFoldDB" id="A0A1A6B4C2"/>
<dbReference type="InterPro" id="IPR029063">
    <property type="entry name" value="SAM-dependent_MTases_sf"/>
</dbReference>
<dbReference type="PATRIC" id="fig|1353534.3.peg.110"/>
<dbReference type="PANTHER" id="PTHR43591:SF110">
    <property type="entry name" value="RHODANESE DOMAIN-CONTAINING PROTEIN"/>
    <property type="match status" value="1"/>
</dbReference>
<organism evidence="2 3">
    <name type="scientific">Clostridium ragsdalei P11</name>
    <dbReference type="NCBI Taxonomy" id="1353534"/>
    <lineage>
        <taxon>Bacteria</taxon>
        <taxon>Bacillati</taxon>
        <taxon>Bacillota</taxon>
        <taxon>Clostridia</taxon>
        <taxon>Eubacteriales</taxon>
        <taxon>Clostridiaceae</taxon>
        <taxon>Clostridium</taxon>
    </lineage>
</organism>
<evidence type="ECO:0000259" key="1">
    <source>
        <dbReference type="Pfam" id="PF08241"/>
    </source>
</evidence>
<name>A0A1A6B4C2_9CLOT</name>
<evidence type="ECO:0000313" key="3">
    <source>
        <dbReference type="Proteomes" id="UP000093954"/>
    </source>
</evidence>
<dbReference type="Pfam" id="PF08241">
    <property type="entry name" value="Methyltransf_11"/>
    <property type="match status" value="1"/>
</dbReference>
<keyword evidence="2" id="KW-0808">Transferase</keyword>
<dbReference type="SUPFAM" id="SSF53335">
    <property type="entry name" value="S-adenosyl-L-methionine-dependent methyltransferases"/>
    <property type="match status" value="1"/>
</dbReference>
<dbReference type="EMBL" id="LROS01000001">
    <property type="protein sequence ID" value="OBR97189.1"/>
    <property type="molecule type" value="Genomic_DNA"/>
</dbReference>
<proteinExistence type="predicted"/>
<keyword evidence="3" id="KW-1185">Reference proteome</keyword>
<sequence length="208" mass="23581">MNNSKELYKQKSKQTFSNQASIYESTYNGKHAGKLYRSVIGKVNSFNCKKVLDVGCGTGTILSLLSKNNGINLSGVDLSEEMLSVAKQKLDDKIELKIGDSEQLPWKNNIFDAIICTDSFHHYPEPKKALREMARVLDTNGHMIIADPWIITPFRQVTNLLLKYSSSGDYKIYSKSEISKLLFESGFDDVEWTRINYNSFIVTAKFSK</sequence>
<comment type="caution">
    <text evidence="2">The sequence shown here is derived from an EMBL/GenBank/DDBJ whole genome shotgun (WGS) entry which is preliminary data.</text>
</comment>
<dbReference type="Proteomes" id="UP000093954">
    <property type="component" value="Unassembled WGS sequence"/>
</dbReference>
<dbReference type="RefSeq" id="WP_065076566.1">
    <property type="nucleotide sequence ID" value="NZ_LROS01000001.1"/>
</dbReference>
<reference evidence="2 3" key="1">
    <citation type="journal article" date="2012" name="Front. Microbiol.">
        <title>Draft Genome Sequence of the Virulent Strain 01-B526 of the Fish Pathogen Aeromonas salmonicida.</title>
        <authorList>
            <person name="Charette S.J."/>
            <person name="Brochu F."/>
            <person name="Boyle B."/>
            <person name="Filion G."/>
            <person name="Tanaka K.H."/>
            <person name="Derome N."/>
        </authorList>
    </citation>
    <scope>NUCLEOTIDE SEQUENCE [LARGE SCALE GENOMIC DNA]</scope>
    <source>
        <strain evidence="2 3">P11</strain>
    </source>
</reference>
<dbReference type="InterPro" id="IPR013216">
    <property type="entry name" value="Methyltransf_11"/>
</dbReference>
<protein>
    <submittedName>
        <fullName evidence="2">Demethylrebeccamycin-D-glucose O-methyltransferase</fullName>
        <ecNumber evidence="2">2.1.1.164</ecNumber>
    </submittedName>
</protein>
<dbReference type="CDD" id="cd02440">
    <property type="entry name" value="AdoMet_MTases"/>
    <property type="match status" value="1"/>
</dbReference>
<keyword evidence="2" id="KW-0489">Methyltransferase</keyword>
<dbReference type="EC" id="2.1.1.164" evidence="2"/>
<dbReference type="GO" id="GO:0008757">
    <property type="term" value="F:S-adenosylmethionine-dependent methyltransferase activity"/>
    <property type="evidence" value="ECO:0007669"/>
    <property type="project" value="InterPro"/>
</dbReference>
<dbReference type="GO" id="GO:0102082">
    <property type="term" value="F:demethylrebeccamycin--D-glucose O-methyltransferase activity"/>
    <property type="evidence" value="ECO:0007669"/>
    <property type="project" value="UniProtKB-EC"/>
</dbReference>
<dbReference type="Gene3D" id="3.40.50.150">
    <property type="entry name" value="Vaccinia Virus protein VP39"/>
    <property type="match status" value="1"/>
</dbReference>
<feature type="domain" description="Methyltransferase type 11" evidence="1">
    <location>
        <begin position="52"/>
        <end position="145"/>
    </location>
</feature>
<accession>A0A1A6B4C2</accession>
<evidence type="ECO:0000313" key="2">
    <source>
        <dbReference type="EMBL" id="OBR97189.1"/>
    </source>
</evidence>
<dbReference type="GO" id="GO:0032259">
    <property type="term" value="P:methylation"/>
    <property type="evidence" value="ECO:0007669"/>
    <property type="project" value="UniProtKB-KW"/>
</dbReference>
<dbReference type="PANTHER" id="PTHR43591">
    <property type="entry name" value="METHYLTRANSFERASE"/>
    <property type="match status" value="1"/>
</dbReference>
<gene>
    <name evidence="2" type="primary">rebM_1</name>
    <name evidence="2" type="ORF">CLRAG_01080</name>
</gene>